<proteinExistence type="inferred from homology"/>
<dbReference type="SUPFAM" id="SSF69318">
    <property type="entry name" value="Integrin alpha N-terminal domain"/>
    <property type="match status" value="1"/>
</dbReference>
<keyword evidence="4" id="KW-0645">Protease</keyword>
<feature type="chain" id="PRO_5046323379" evidence="5">
    <location>
        <begin position="40"/>
        <end position="578"/>
    </location>
</feature>
<reference evidence="7 8" key="1">
    <citation type="submission" date="2024-09" db="EMBL/GenBank/DDBJ databases">
        <title>The Natural Products Discovery Center: Release of the First 8490 Sequenced Strains for Exploring Actinobacteria Biosynthetic Diversity.</title>
        <authorList>
            <person name="Kalkreuter E."/>
            <person name="Kautsar S.A."/>
            <person name="Yang D."/>
            <person name="Bader C.D."/>
            <person name="Teijaro C.N."/>
            <person name="Fluegel L."/>
            <person name="Davis C.M."/>
            <person name="Simpson J.R."/>
            <person name="Lauterbach L."/>
            <person name="Steele A.D."/>
            <person name="Gui C."/>
            <person name="Meng S."/>
            <person name="Li G."/>
            <person name="Viehrig K."/>
            <person name="Ye F."/>
            <person name="Su P."/>
            <person name="Kiefer A.F."/>
            <person name="Nichols A."/>
            <person name="Cepeda A.J."/>
            <person name="Yan W."/>
            <person name="Fan B."/>
            <person name="Jiang Y."/>
            <person name="Adhikari A."/>
            <person name="Zheng C.-J."/>
            <person name="Schuster L."/>
            <person name="Cowan T.M."/>
            <person name="Smanski M.J."/>
            <person name="Chevrette M.G."/>
            <person name="De Carvalho L.P.S."/>
            <person name="Shen B."/>
        </authorList>
    </citation>
    <scope>NUCLEOTIDE SEQUENCE [LARGE SCALE GENOMIC DNA]</scope>
    <source>
        <strain evidence="7 8">NPDC058348</strain>
    </source>
</reference>
<dbReference type="PROSITE" id="PS50240">
    <property type="entry name" value="TRYPSIN_DOM"/>
    <property type="match status" value="1"/>
</dbReference>
<feature type="domain" description="Peptidase S1" evidence="6">
    <location>
        <begin position="91"/>
        <end position="325"/>
    </location>
</feature>
<name>A0ABW6FDB2_9ACTN</name>
<dbReference type="InterPro" id="IPR033116">
    <property type="entry name" value="TRYPSIN_SER"/>
</dbReference>
<protein>
    <submittedName>
        <fullName evidence="7">Trypsin-like serine protease</fullName>
        <ecNumber evidence="7">3.4.21.-</ecNumber>
    </submittedName>
</protein>
<evidence type="ECO:0000313" key="7">
    <source>
        <dbReference type="EMBL" id="MFD5097641.1"/>
    </source>
</evidence>
<keyword evidence="3" id="KW-1015">Disulfide bond</keyword>
<dbReference type="InterPro" id="IPR043504">
    <property type="entry name" value="Peptidase_S1_PA_chymotrypsin"/>
</dbReference>
<keyword evidence="4" id="KW-0720">Serine protease</keyword>
<dbReference type="PANTHER" id="PTHR24276">
    <property type="entry name" value="POLYSERASE-RELATED"/>
    <property type="match status" value="1"/>
</dbReference>
<dbReference type="Pfam" id="PF13517">
    <property type="entry name" value="FG-GAP_3"/>
    <property type="match status" value="1"/>
</dbReference>
<dbReference type="EC" id="3.4.21.-" evidence="7"/>
<organism evidence="7 8">
    <name type="scientific">Streptomyces albidochromogenes</name>
    <dbReference type="NCBI Taxonomy" id="329524"/>
    <lineage>
        <taxon>Bacteria</taxon>
        <taxon>Bacillati</taxon>
        <taxon>Actinomycetota</taxon>
        <taxon>Actinomycetes</taxon>
        <taxon>Kitasatosporales</taxon>
        <taxon>Streptomycetaceae</taxon>
        <taxon>Streptomyces</taxon>
    </lineage>
</organism>
<dbReference type="InterPro" id="IPR001254">
    <property type="entry name" value="Trypsin_dom"/>
</dbReference>
<dbReference type="InterPro" id="IPR050430">
    <property type="entry name" value="Peptidase_S1"/>
</dbReference>
<accession>A0ABW6FDB2</accession>
<dbReference type="PROSITE" id="PS00135">
    <property type="entry name" value="TRYPSIN_SER"/>
    <property type="match status" value="1"/>
</dbReference>
<dbReference type="InterPro" id="IPR028994">
    <property type="entry name" value="Integrin_alpha_N"/>
</dbReference>
<dbReference type="PRINTS" id="PR00722">
    <property type="entry name" value="CHYMOTRYPSIN"/>
</dbReference>
<dbReference type="GO" id="GO:0016787">
    <property type="term" value="F:hydrolase activity"/>
    <property type="evidence" value="ECO:0007669"/>
    <property type="project" value="UniProtKB-KW"/>
</dbReference>
<evidence type="ECO:0000256" key="5">
    <source>
        <dbReference type="SAM" id="SignalP"/>
    </source>
</evidence>
<evidence type="ECO:0000256" key="3">
    <source>
        <dbReference type="ARBA" id="ARBA00023157"/>
    </source>
</evidence>
<gene>
    <name evidence="7" type="ORF">ACFWJN_01465</name>
</gene>
<dbReference type="CDD" id="cd00190">
    <property type="entry name" value="Tryp_SPc"/>
    <property type="match status" value="1"/>
</dbReference>
<comment type="similarity">
    <text evidence="1">Belongs to the peptidase S1 family.</text>
</comment>
<dbReference type="InterPro" id="IPR001314">
    <property type="entry name" value="Peptidase_S1A"/>
</dbReference>
<keyword evidence="8" id="KW-1185">Reference proteome</keyword>
<dbReference type="SMART" id="SM00020">
    <property type="entry name" value="Tryp_SPc"/>
    <property type="match status" value="1"/>
</dbReference>
<dbReference type="Gene3D" id="2.40.128.340">
    <property type="match status" value="1"/>
</dbReference>
<dbReference type="InterPro" id="IPR013517">
    <property type="entry name" value="FG-GAP"/>
</dbReference>
<dbReference type="RefSeq" id="WP_386707365.1">
    <property type="nucleotide sequence ID" value="NZ_JBHXIJ010000004.1"/>
</dbReference>
<dbReference type="EMBL" id="JBHXIJ010000004">
    <property type="protein sequence ID" value="MFD5097641.1"/>
    <property type="molecule type" value="Genomic_DNA"/>
</dbReference>
<dbReference type="PANTHER" id="PTHR24276:SF98">
    <property type="entry name" value="FI18310P1-RELATED"/>
    <property type="match status" value="1"/>
</dbReference>
<dbReference type="PROSITE" id="PS00134">
    <property type="entry name" value="TRYPSIN_HIS"/>
    <property type="match status" value="1"/>
</dbReference>
<evidence type="ECO:0000256" key="4">
    <source>
        <dbReference type="RuleBase" id="RU363034"/>
    </source>
</evidence>
<keyword evidence="2 5" id="KW-0732">Signal</keyword>
<dbReference type="InterPro" id="IPR009003">
    <property type="entry name" value="Peptidase_S1_PA"/>
</dbReference>
<evidence type="ECO:0000256" key="2">
    <source>
        <dbReference type="ARBA" id="ARBA00022729"/>
    </source>
</evidence>
<dbReference type="Pfam" id="PF00089">
    <property type="entry name" value="Trypsin"/>
    <property type="match status" value="1"/>
</dbReference>
<sequence length="578" mass="60399">MSGKQGGRHRRRIRAAVPVAGAVIAAAVAGAMLMAPANAAPPPPAPPASEPSFTAPSQAELAARLASAVKRAQQPPTADRFSSGGTIEPMVIGGTNTSIASAPWMAQLFYNDGPDSFFCGGAVVAPTKILTAAHCVKGVDWKAKGVVVTGSEKLGTGGTKSAVRRQWNHPKYSDYTLDNDIAVLTLAAPVKARPINITKSDDTTSYRPGTLATVYGWGRTTSTSNAVSQTLRKAELPLNSDATCANWQLGHQFVKGHMVCAGKPASGRDSGTKTACNGDSGGPLVVGGRIVGVVSWGIKDCVEKGAYSVYAKVSSYAGSVVPRVDDANLSGDHRSDVLARRSSGGTLYSYASKGTSLAARVSQGDYSGTNVILQSDLNRDGLEDLVVRTTSGELWWSHYVPSARQWANTKIASGWGSRKHVVVPGDVTGDALPDLLSVDSGGVLWIYPGKGNGTFSPRVKAGTGWNQFNSVRGNGDFNGDGKADLIARKASTSEMFLHKGTGKAGSGAFAAKVEVRTWRDYNAFDAAGDVTGDGRADFLARTPGGTMYLYPGTGKGSSEIFATRVKIGTGWQQYNIFG</sequence>
<dbReference type="Proteomes" id="UP001598448">
    <property type="component" value="Unassembled WGS sequence"/>
</dbReference>
<dbReference type="InterPro" id="IPR018114">
    <property type="entry name" value="TRYPSIN_HIS"/>
</dbReference>
<comment type="caution">
    <text evidence="7">The sequence shown here is derived from an EMBL/GenBank/DDBJ whole genome shotgun (WGS) entry which is preliminary data.</text>
</comment>
<keyword evidence="4 7" id="KW-0378">Hydrolase</keyword>
<evidence type="ECO:0000259" key="6">
    <source>
        <dbReference type="PROSITE" id="PS50240"/>
    </source>
</evidence>
<feature type="signal peptide" evidence="5">
    <location>
        <begin position="1"/>
        <end position="39"/>
    </location>
</feature>
<dbReference type="Gene3D" id="2.40.10.10">
    <property type="entry name" value="Trypsin-like serine proteases"/>
    <property type="match status" value="1"/>
</dbReference>
<evidence type="ECO:0000256" key="1">
    <source>
        <dbReference type="ARBA" id="ARBA00007664"/>
    </source>
</evidence>
<dbReference type="SUPFAM" id="SSF50494">
    <property type="entry name" value="Trypsin-like serine proteases"/>
    <property type="match status" value="1"/>
</dbReference>
<evidence type="ECO:0000313" key="8">
    <source>
        <dbReference type="Proteomes" id="UP001598448"/>
    </source>
</evidence>